<evidence type="ECO:0000256" key="2">
    <source>
        <dbReference type="SAM" id="MobiDB-lite"/>
    </source>
</evidence>
<dbReference type="Proteomes" id="UP001162131">
    <property type="component" value="Unassembled WGS sequence"/>
</dbReference>
<evidence type="ECO:0000256" key="1">
    <source>
        <dbReference type="SAM" id="Coils"/>
    </source>
</evidence>
<dbReference type="PANTHER" id="PTHR34894">
    <property type="entry name" value="SAM-DEPENDENT METHYLTRANSFERASE RSMI, CONSERVED SITE"/>
    <property type="match status" value="1"/>
</dbReference>
<name>A0AAU9JCN9_9CILI</name>
<comment type="caution">
    <text evidence="3">The sequence shown here is derived from an EMBL/GenBank/DDBJ whole genome shotgun (WGS) entry which is preliminary data.</text>
</comment>
<dbReference type="EMBL" id="CAJZBQ010000029">
    <property type="protein sequence ID" value="CAG9321778.1"/>
    <property type="molecule type" value="Genomic_DNA"/>
</dbReference>
<accession>A0AAU9JCN9</accession>
<feature type="region of interest" description="Disordered" evidence="2">
    <location>
        <begin position="519"/>
        <end position="589"/>
    </location>
</feature>
<gene>
    <name evidence="3" type="ORF">BSTOLATCC_MIC29687</name>
</gene>
<keyword evidence="4" id="KW-1185">Reference proteome</keyword>
<proteinExistence type="predicted"/>
<organism evidence="3 4">
    <name type="scientific">Blepharisma stoltei</name>
    <dbReference type="NCBI Taxonomy" id="1481888"/>
    <lineage>
        <taxon>Eukaryota</taxon>
        <taxon>Sar</taxon>
        <taxon>Alveolata</taxon>
        <taxon>Ciliophora</taxon>
        <taxon>Postciliodesmatophora</taxon>
        <taxon>Heterotrichea</taxon>
        <taxon>Heterotrichida</taxon>
        <taxon>Blepharismidae</taxon>
        <taxon>Blepharisma</taxon>
    </lineage>
</organism>
<dbReference type="AlphaFoldDB" id="A0AAU9JCN9"/>
<keyword evidence="1" id="KW-0175">Coiled coil</keyword>
<feature type="coiled-coil region" evidence="1">
    <location>
        <begin position="203"/>
        <end position="260"/>
    </location>
</feature>
<evidence type="ECO:0000313" key="3">
    <source>
        <dbReference type="EMBL" id="CAG9321778.1"/>
    </source>
</evidence>
<sequence length="1209" mass="139285">MSLNKKSKKYVGSPDFHDMRGLLKEEFQKGYYTLKKSYPTRDVSHIKDKLTKLPALSLTPLPTEIDQLKKLKESTDFKGLSPSMSSQLALKTHVCNREGCLDIFHHARQSSTDLPKLGTFDTYSGMTTPEVIESAYLGNPTGRQDIKNLREWFNYMIKHNKNPEDLDVIYSMCEKELIRQVSVQCVDRGNLLKRILRRIPSEYDLKEKQLEQKTREIIRHKEAEFAKELKTINKKNQETIKNYENEIDRLQKLVYKYQNVNPNLANNILDNRSRWREVMRMYENEKDYWDKKLLELTELKKSRASGITSGNKKVASILWKQNKLENSISKDEDFVEPPGVLGTLGALGTSGTLGVPGIAGFRELSLRRKTIKTSRDSIIDIESAELKVKRKNKGVQFDFNSLLEEAWQDLENLAPDEDFYEDENAIIINQMGGIPDVSPNDAASIIKLIKVGNSAASDKKNPYNGEEIDKDYMNANAISKRQTENKIPQFSPSIPKIDIKEIENDARYEENYAKNYKHSDTISTEGDGQLRAGQLTVSPSSRNSEDELSSSNCSIESRNFPNLPGDTKRSQSLSRQDTEEKEAQIQKEITKPFVNRKSMIFTRLAPTGETIQFNVNFNTDLSADEVINLLIPENSNKESWKEGFSTGLEFGKAQGFIDGEDFGIEQGRLAGYIKALQEKKGLKELIKNQGDKSEDETINRSEIAIEDATNQSIKEESSELWPEEIKEAKRLMKNAVKVRYNARLMKNKTDKDFGFESIRDPSLDGTIKEDNSLRVFKKAENSPDNGKTDGLKFSSYLKKEAKKKDMTKFFEFKFNQRANQVSTKKLVASGIIDRLIRKKLIYIKKKSTMSSRMVNRIINSVYSFAMTKQKSGEIIENLAEIIYDEFNKKYGLKAVIDKKFIDFIASLFKYSDSIKSMMFLKFLGYGKKLGLQDYKRLSFPWFLSCFNYMLTSKTGIMAAFDDTSNKNMFPTLRAIEYVRDKFDFFDKLALTNLIGQIEDISTPDPKRINANGLVELDSMLEIVIDSYENYQNRIEDGILYALKTVGYDENNTISNVILLILVRHILQHKIFIPPKDEDFTIDTLSPKQKAFINFMQTNEKINLDDLMIKCLDCDFFEINDFKIYFNPPKDLTIEKVLSEINAGLDEVMEILEKMKEKEEKKWKSLTVKEWKKRLASCEENIIIKEPANTMFEWTLYQDELRRIKDVYLS</sequence>
<evidence type="ECO:0000313" key="4">
    <source>
        <dbReference type="Proteomes" id="UP001162131"/>
    </source>
</evidence>
<feature type="compositionally biased region" description="Basic and acidic residues" evidence="2">
    <location>
        <begin position="576"/>
        <end position="589"/>
    </location>
</feature>
<reference evidence="3" key="1">
    <citation type="submission" date="2021-09" db="EMBL/GenBank/DDBJ databases">
        <authorList>
            <consortium name="AG Swart"/>
            <person name="Singh M."/>
            <person name="Singh A."/>
            <person name="Seah K."/>
            <person name="Emmerich C."/>
        </authorList>
    </citation>
    <scope>NUCLEOTIDE SEQUENCE</scope>
    <source>
        <strain evidence="3">ATCC30299</strain>
    </source>
</reference>
<dbReference type="PANTHER" id="PTHR34894:SF5">
    <property type="entry name" value="EF-HAND DOMAIN-CONTAINING PROTEIN"/>
    <property type="match status" value="1"/>
</dbReference>
<protein>
    <submittedName>
        <fullName evidence="3">Uncharacterized protein</fullName>
    </submittedName>
</protein>